<accession>A0A507BWM6</accession>
<dbReference type="InterPro" id="IPR051559">
    <property type="entry name" value="HIF_prolyl_hydroxylases"/>
</dbReference>
<dbReference type="InterPro" id="IPR005123">
    <property type="entry name" value="Oxoglu/Fe-dep_dioxygenase_dom"/>
</dbReference>
<evidence type="ECO:0000256" key="1">
    <source>
        <dbReference type="ARBA" id="ARBA00001961"/>
    </source>
</evidence>
<keyword evidence="2" id="KW-0479">Metal-binding</keyword>
<dbReference type="GO" id="GO:0031543">
    <property type="term" value="F:peptidyl-proline dioxygenase activity"/>
    <property type="evidence" value="ECO:0007669"/>
    <property type="project" value="TreeGrafter"/>
</dbReference>
<keyword evidence="10" id="KW-1185">Reference proteome</keyword>
<dbReference type="GO" id="GO:0031418">
    <property type="term" value="F:L-ascorbic acid binding"/>
    <property type="evidence" value="ECO:0007669"/>
    <property type="project" value="UniProtKB-KW"/>
</dbReference>
<keyword evidence="5" id="KW-0560">Oxidoreductase</keyword>
<dbReference type="OrthoDB" id="76265at2759"/>
<dbReference type="STRING" id="1806994.A0A507BWM6"/>
<comment type="cofactor">
    <cofactor evidence="1">
        <name>L-ascorbate</name>
        <dbReference type="ChEBI" id="CHEBI:38290"/>
    </cofactor>
</comment>
<evidence type="ECO:0000313" key="10">
    <source>
        <dbReference type="Proteomes" id="UP000319731"/>
    </source>
</evidence>
<dbReference type="SMART" id="SM00702">
    <property type="entry name" value="P4Hc"/>
    <property type="match status" value="1"/>
</dbReference>
<reference evidence="9 10" key="1">
    <citation type="journal article" date="2019" name="Sci. Rep.">
        <title>Comparative genomics of chytrid fungi reveal insights into the obligate biotrophic and pathogenic lifestyle of Synchytrium endobioticum.</title>
        <authorList>
            <person name="van de Vossenberg B.T.L.H."/>
            <person name="Warris S."/>
            <person name="Nguyen H.D.T."/>
            <person name="van Gent-Pelzer M.P.E."/>
            <person name="Joly D.L."/>
            <person name="van de Geest H.C."/>
            <person name="Bonants P.J.M."/>
            <person name="Smith D.S."/>
            <person name="Levesque C.A."/>
            <person name="van der Lee T.A.J."/>
        </authorList>
    </citation>
    <scope>NUCLEOTIDE SEQUENCE [LARGE SCALE GENOMIC DNA]</scope>
    <source>
        <strain evidence="9 10">JEL517</strain>
    </source>
</reference>
<dbReference type="AlphaFoldDB" id="A0A507BWM6"/>
<evidence type="ECO:0000256" key="4">
    <source>
        <dbReference type="ARBA" id="ARBA00022964"/>
    </source>
</evidence>
<sequence length="308" mass="34399">MSSTSKLTDRIEKIATHSNTVSDSVDDDTEFSDDVLDEDYDYDHDQEEEEIVEIDEEEMMHMLDEQSPPLLLCRRLFHTNPAEANELQVLTKDEAQQLYERGFVMLETGRLATNEQVWNGRCAALELDGSGGMTDAAHFREGEGDDPYRDRTARTDRIAWLHHDKPPGNHPAFSSLLSRMDALRSDISSLLHLSPPTNPNATEIQLALYSGQQQGGYTKHRDAFPVDDINDVEQRRVTAILYLNDFALNSEVSGGCLRITTPSLDGGGGEYVDVAPVGGRVVVFMSGAVDHEVLNSKVTRVALTCWWK</sequence>
<proteinExistence type="predicted"/>
<dbReference type="InterPro" id="IPR006620">
    <property type="entry name" value="Pro_4_hyd_alph"/>
</dbReference>
<organism evidence="9 10">
    <name type="scientific">Synchytrium microbalum</name>
    <dbReference type="NCBI Taxonomy" id="1806994"/>
    <lineage>
        <taxon>Eukaryota</taxon>
        <taxon>Fungi</taxon>
        <taxon>Fungi incertae sedis</taxon>
        <taxon>Chytridiomycota</taxon>
        <taxon>Chytridiomycota incertae sedis</taxon>
        <taxon>Chytridiomycetes</taxon>
        <taxon>Synchytriales</taxon>
        <taxon>Synchytriaceae</taxon>
        <taxon>Synchytrium</taxon>
    </lineage>
</organism>
<dbReference type="InterPro" id="IPR044862">
    <property type="entry name" value="Pro_4_hyd_alph_FE2OG_OXY"/>
</dbReference>
<evidence type="ECO:0000259" key="8">
    <source>
        <dbReference type="PROSITE" id="PS51471"/>
    </source>
</evidence>
<comment type="caution">
    <text evidence="9">The sequence shown here is derived from an EMBL/GenBank/DDBJ whole genome shotgun (WGS) entry which is preliminary data.</text>
</comment>
<evidence type="ECO:0000313" key="9">
    <source>
        <dbReference type="EMBL" id="TPX33750.1"/>
    </source>
</evidence>
<evidence type="ECO:0000256" key="6">
    <source>
        <dbReference type="ARBA" id="ARBA00023004"/>
    </source>
</evidence>
<dbReference type="Pfam" id="PF13640">
    <property type="entry name" value="2OG-FeII_Oxy_3"/>
    <property type="match status" value="1"/>
</dbReference>
<dbReference type="Gene3D" id="2.60.120.620">
    <property type="entry name" value="q2cbj1_9rhob like domain"/>
    <property type="match status" value="1"/>
</dbReference>
<dbReference type="Proteomes" id="UP000319731">
    <property type="component" value="Unassembled WGS sequence"/>
</dbReference>
<dbReference type="GO" id="GO:0008198">
    <property type="term" value="F:ferrous iron binding"/>
    <property type="evidence" value="ECO:0007669"/>
    <property type="project" value="TreeGrafter"/>
</dbReference>
<keyword evidence="3" id="KW-0847">Vitamin C</keyword>
<dbReference type="PANTHER" id="PTHR12907:SF26">
    <property type="entry name" value="HIF PROLYL HYDROXYLASE, ISOFORM C"/>
    <property type="match status" value="1"/>
</dbReference>
<dbReference type="EMBL" id="QEAO01000018">
    <property type="protein sequence ID" value="TPX33750.1"/>
    <property type="molecule type" value="Genomic_DNA"/>
</dbReference>
<name>A0A507BWM6_9FUNG</name>
<feature type="domain" description="Fe2OG dioxygenase" evidence="8">
    <location>
        <begin position="200"/>
        <end position="308"/>
    </location>
</feature>
<evidence type="ECO:0000256" key="3">
    <source>
        <dbReference type="ARBA" id="ARBA00022896"/>
    </source>
</evidence>
<evidence type="ECO:0000256" key="2">
    <source>
        <dbReference type="ARBA" id="ARBA00022723"/>
    </source>
</evidence>
<protein>
    <recommendedName>
        <fullName evidence="8">Fe2OG dioxygenase domain-containing protein</fullName>
    </recommendedName>
</protein>
<dbReference type="RefSeq" id="XP_031024667.1">
    <property type="nucleotide sequence ID" value="XM_031169400.1"/>
</dbReference>
<evidence type="ECO:0000256" key="5">
    <source>
        <dbReference type="ARBA" id="ARBA00023002"/>
    </source>
</evidence>
<dbReference type="GeneID" id="42004697"/>
<evidence type="ECO:0000256" key="7">
    <source>
        <dbReference type="SAM" id="MobiDB-lite"/>
    </source>
</evidence>
<keyword evidence="4" id="KW-0223">Dioxygenase</keyword>
<gene>
    <name evidence="9" type="ORF">SmJEL517_g03472</name>
</gene>
<feature type="region of interest" description="Disordered" evidence="7">
    <location>
        <begin position="1"/>
        <end position="32"/>
    </location>
</feature>
<dbReference type="PROSITE" id="PS51471">
    <property type="entry name" value="FE2OG_OXY"/>
    <property type="match status" value="1"/>
</dbReference>
<dbReference type="GO" id="GO:0071456">
    <property type="term" value="P:cellular response to hypoxia"/>
    <property type="evidence" value="ECO:0007669"/>
    <property type="project" value="TreeGrafter"/>
</dbReference>
<keyword evidence="6" id="KW-0408">Iron</keyword>
<dbReference type="PANTHER" id="PTHR12907">
    <property type="entry name" value="EGL NINE HOMOLOG-RELATED"/>
    <property type="match status" value="1"/>
</dbReference>